<keyword evidence="4" id="KW-0808">Transferase</keyword>
<dbReference type="PANTHER" id="PTHR11735">
    <property type="entry name" value="TRNA N6-ADENOSINE THREONYLCARBAMOYLTRANSFERASE"/>
    <property type="match status" value="1"/>
</dbReference>
<keyword evidence="7" id="KW-0012">Acyltransferase</keyword>
<dbReference type="InterPro" id="IPR000905">
    <property type="entry name" value="Gcp-like_dom"/>
</dbReference>
<name>A0A0F9TY88_9ZZZZ</name>
<accession>A0A0F9TY88</accession>
<dbReference type="InterPro" id="IPR017861">
    <property type="entry name" value="KAE1/TsaD"/>
</dbReference>
<dbReference type="GO" id="GO:0000408">
    <property type="term" value="C:EKC/KEOPS complex"/>
    <property type="evidence" value="ECO:0007669"/>
    <property type="project" value="InterPro"/>
</dbReference>
<keyword evidence="5" id="KW-0819">tRNA processing</keyword>
<dbReference type="InterPro" id="IPR034680">
    <property type="entry name" value="Kae1_archaea_euk"/>
</dbReference>
<evidence type="ECO:0000256" key="2">
    <source>
        <dbReference type="ARBA" id="ARBA00012156"/>
    </source>
</evidence>
<gene>
    <name evidence="10" type="ORF">LCGC14_0595500</name>
</gene>
<dbReference type="HAMAP" id="MF_01446">
    <property type="entry name" value="Kae1"/>
    <property type="match status" value="1"/>
</dbReference>
<keyword evidence="6" id="KW-0479">Metal-binding</keyword>
<evidence type="ECO:0000259" key="9">
    <source>
        <dbReference type="Pfam" id="PF00814"/>
    </source>
</evidence>
<evidence type="ECO:0000256" key="1">
    <source>
        <dbReference type="ARBA" id="ARBA00004496"/>
    </source>
</evidence>
<dbReference type="InterPro" id="IPR043129">
    <property type="entry name" value="ATPase_NBD"/>
</dbReference>
<evidence type="ECO:0000256" key="6">
    <source>
        <dbReference type="ARBA" id="ARBA00022723"/>
    </source>
</evidence>
<dbReference type="FunFam" id="3.30.420.40:FF:000038">
    <property type="entry name" value="Probable tRNA N6-adenosine threonylcarbamoyltransferase"/>
    <property type="match status" value="1"/>
</dbReference>
<dbReference type="GO" id="GO:0005737">
    <property type="term" value="C:cytoplasm"/>
    <property type="evidence" value="ECO:0007669"/>
    <property type="project" value="UniProtKB-SubCell"/>
</dbReference>
<evidence type="ECO:0000256" key="5">
    <source>
        <dbReference type="ARBA" id="ARBA00022694"/>
    </source>
</evidence>
<dbReference type="GO" id="GO:0046872">
    <property type="term" value="F:metal ion binding"/>
    <property type="evidence" value="ECO:0007669"/>
    <property type="project" value="UniProtKB-KW"/>
</dbReference>
<dbReference type="NCBIfam" id="TIGR00329">
    <property type="entry name" value="gcp_kae1"/>
    <property type="match status" value="1"/>
</dbReference>
<dbReference type="SUPFAM" id="SSF53067">
    <property type="entry name" value="Actin-like ATPase domain"/>
    <property type="match status" value="1"/>
</dbReference>
<sequence>MNKLCLGIESTAHTLSVGIVDFEGEVYSLINNIFIPEKGGLHPTLVREHHLNNFTVALKNALLEANISIKDINLVAFSQSPGLGPVLKIGALVARMLSQLIKTPLVGVNHCIAHIEIGRLKCKIEDPLTLYVSGGNTIVSAYESNRYQIFGETLDLAVGNMIDSFARDAGLNHPGGPKIEKLALNSEKYLKLPYIVKGMDLSFSGLYTAAKRLLESPDFTNKYNLSDISFSLQETAFAMLTEVTERALAHTEKNEVLLTGGVAANKRLQQMIRYISNEHDARFEVVPLKYAGDNGAMIAWVGILRYKCEGGHNISETIIKPKQRMDDITVPWRSER</sequence>
<dbReference type="EC" id="2.3.1.234" evidence="2"/>
<reference evidence="10" key="1">
    <citation type="journal article" date="2015" name="Nature">
        <title>Complex archaea that bridge the gap between prokaryotes and eukaryotes.</title>
        <authorList>
            <person name="Spang A."/>
            <person name="Saw J.H."/>
            <person name="Jorgensen S.L."/>
            <person name="Zaremba-Niedzwiedzka K."/>
            <person name="Martijn J."/>
            <person name="Lind A.E."/>
            <person name="van Eijk R."/>
            <person name="Schleper C."/>
            <person name="Guy L."/>
            <person name="Ettema T.J."/>
        </authorList>
    </citation>
    <scope>NUCLEOTIDE SEQUENCE</scope>
</reference>
<evidence type="ECO:0000313" key="10">
    <source>
        <dbReference type="EMBL" id="KKN54106.1"/>
    </source>
</evidence>
<dbReference type="CDD" id="cd24131">
    <property type="entry name" value="ASKHA_NBD_Kae1_arch_bac"/>
    <property type="match status" value="1"/>
</dbReference>
<organism evidence="10">
    <name type="scientific">marine sediment metagenome</name>
    <dbReference type="NCBI Taxonomy" id="412755"/>
    <lineage>
        <taxon>unclassified sequences</taxon>
        <taxon>metagenomes</taxon>
        <taxon>ecological metagenomes</taxon>
    </lineage>
</organism>
<dbReference type="Pfam" id="PF00814">
    <property type="entry name" value="TsaD"/>
    <property type="match status" value="1"/>
</dbReference>
<comment type="subcellular location">
    <subcellularLocation>
        <location evidence="1">Cytoplasm</location>
    </subcellularLocation>
</comment>
<dbReference type="GO" id="GO:0002949">
    <property type="term" value="P:tRNA threonylcarbamoyladenosine modification"/>
    <property type="evidence" value="ECO:0007669"/>
    <property type="project" value="InterPro"/>
</dbReference>
<comment type="catalytic activity">
    <reaction evidence="8">
        <text>L-threonylcarbamoyladenylate + adenosine(37) in tRNA = N(6)-L-threonylcarbamoyladenosine(37) in tRNA + AMP + H(+)</text>
        <dbReference type="Rhea" id="RHEA:37059"/>
        <dbReference type="Rhea" id="RHEA-COMP:10162"/>
        <dbReference type="Rhea" id="RHEA-COMP:10163"/>
        <dbReference type="ChEBI" id="CHEBI:15378"/>
        <dbReference type="ChEBI" id="CHEBI:73682"/>
        <dbReference type="ChEBI" id="CHEBI:74411"/>
        <dbReference type="ChEBI" id="CHEBI:74418"/>
        <dbReference type="ChEBI" id="CHEBI:456215"/>
        <dbReference type="EC" id="2.3.1.234"/>
    </reaction>
</comment>
<evidence type="ECO:0000256" key="8">
    <source>
        <dbReference type="ARBA" id="ARBA00048117"/>
    </source>
</evidence>
<dbReference type="GO" id="GO:0061711">
    <property type="term" value="F:tRNA N(6)-L-threonylcarbamoyladenine synthase activity"/>
    <property type="evidence" value="ECO:0007669"/>
    <property type="project" value="UniProtKB-EC"/>
</dbReference>
<dbReference type="Gene3D" id="3.30.420.40">
    <property type="match status" value="2"/>
</dbReference>
<comment type="caution">
    <text evidence="10">The sequence shown here is derived from an EMBL/GenBank/DDBJ whole genome shotgun (WGS) entry which is preliminary data.</text>
</comment>
<evidence type="ECO:0000256" key="7">
    <source>
        <dbReference type="ARBA" id="ARBA00023315"/>
    </source>
</evidence>
<dbReference type="NCBIfam" id="TIGR03722">
    <property type="entry name" value="arch_KAE1"/>
    <property type="match status" value="1"/>
</dbReference>
<dbReference type="AlphaFoldDB" id="A0A0F9TY88"/>
<protein>
    <recommendedName>
        <fullName evidence="2">N(6)-L-threonylcarbamoyladenine synthase</fullName>
        <ecNumber evidence="2">2.3.1.234</ecNumber>
    </recommendedName>
</protein>
<dbReference type="NCBIfam" id="NF007174">
    <property type="entry name" value="PRK09605.1"/>
    <property type="match status" value="1"/>
</dbReference>
<dbReference type="PANTHER" id="PTHR11735:SF14">
    <property type="entry name" value="TRNA N6-ADENOSINE THREONYLCARBAMOYLTRANSFERASE"/>
    <property type="match status" value="1"/>
</dbReference>
<dbReference type="PRINTS" id="PR00789">
    <property type="entry name" value="OSIALOPTASE"/>
</dbReference>
<feature type="domain" description="Gcp-like" evidence="9">
    <location>
        <begin position="34"/>
        <end position="300"/>
    </location>
</feature>
<evidence type="ECO:0000256" key="3">
    <source>
        <dbReference type="ARBA" id="ARBA00022490"/>
    </source>
</evidence>
<evidence type="ECO:0000256" key="4">
    <source>
        <dbReference type="ARBA" id="ARBA00022679"/>
    </source>
</evidence>
<keyword evidence="3" id="KW-0963">Cytoplasm</keyword>
<dbReference type="EMBL" id="LAZR01000942">
    <property type="protein sequence ID" value="KKN54106.1"/>
    <property type="molecule type" value="Genomic_DNA"/>
</dbReference>
<proteinExistence type="inferred from homology"/>